<keyword evidence="1" id="KW-1133">Transmembrane helix</keyword>
<sequence>MSSNSTVTVKALDFGDGNEFVPLIIIGGVAVGTMIVHVILFLILKSIVSKSESQFDREVVSRCAKPTFFMFPTVAILICLALVTNVDESILDPIRHTLIILLLLLSAWTAINFVKALTTTISNNNDFMNSTKNPNAKKLHTQLVIMTRIAYGLIIVICAASVILTFPSAWQFGATVLASASVSALFIGMAAKPSME</sequence>
<evidence type="ECO:0000256" key="1">
    <source>
        <dbReference type="SAM" id="Phobius"/>
    </source>
</evidence>
<evidence type="ECO:0000313" key="2">
    <source>
        <dbReference type="EMBL" id="CAG8641557.1"/>
    </source>
</evidence>
<keyword evidence="3" id="KW-1185">Reference proteome</keyword>
<keyword evidence="1" id="KW-0812">Transmembrane</keyword>
<dbReference type="Proteomes" id="UP000789572">
    <property type="component" value="Unassembled WGS sequence"/>
</dbReference>
<dbReference type="Gene3D" id="1.10.287.1260">
    <property type="match status" value="1"/>
</dbReference>
<protein>
    <submittedName>
        <fullName evidence="2">848_t:CDS:1</fullName>
    </submittedName>
</protein>
<feature type="transmembrane region" description="Helical" evidence="1">
    <location>
        <begin position="143"/>
        <end position="164"/>
    </location>
</feature>
<gene>
    <name evidence="2" type="ORF">POCULU_LOCUS9448</name>
</gene>
<dbReference type="OrthoDB" id="2114051at2759"/>
<comment type="caution">
    <text evidence="2">The sequence shown here is derived from an EMBL/GenBank/DDBJ whole genome shotgun (WGS) entry which is preliminary data.</text>
</comment>
<dbReference type="EMBL" id="CAJVPJ010003552">
    <property type="protein sequence ID" value="CAG8641557.1"/>
    <property type="molecule type" value="Genomic_DNA"/>
</dbReference>
<organism evidence="2 3">
    <name type="scientific">Paraglomus occultum</name>
    <dbReference type="NCBI Taxonomy" id="144539"/>
    <lineage>
        <taxon>Eukaryota</taxon>
        <taxon>Fungi</taxon>
        <taxon>Fungi incertae sedis</taxon>
        <taxon>Mucoromycota</taxon>
        <taxon>Glomeromycotina</taxon>
        <taxon>Glomeromycetes</taxon>
        <taxon>Paraglomerales</taxon>
        <taxon>Paraglomeraceae</taxon>
        <taxon>Paraglomus</taxon>
    </lineage>
</organism>
<feature type="transmembrane region" description="Helical" evidence="1">
    <location>
        <begin position="20"/>
        <end position="47"/>
    </location>
</feature>
<reference evidence="2" key="1">
    <citation type="submission" date="2021-06" db="EMBL/GenBank/DDBJ databases">
        <authorList>
            <person name="Kallberg Y."/>
            <person name="Tangrot J."/>
            <person name="Rosling A."/>
        </authorList>
    </citation>
    <scope>NUCLEOTIDE SEQUENCE</scope>
    <source>
        <strain evidence="2">IA702</strain>
    </source>
</reference>
<accession>A0A9N9DMU4</accession>
<feature type="non-terminal residue" evidence="2">
    <location>
        <position position="196"/>
    </location>
</feature>
<feature type="transmembrane region" description="Helical" evidence="1">
    <location>
        <begin position="68"/>
        <end position="86"/>
    </location>
</feature>
<proteinExistence type="predicted"/>
<keyword evidence="1" id="KW-0472">Membrane</keyword>
<feature type="transmembrane region" description="Helical" evidence="1">
    <location>
        <begin position="98"/>
        <end position="122"/>
    </location>
</feature>
<feature type="transmembrane region" description="Helical" evidence="1">
    <location>
        <begin position="170"/>
        <end position="191"/>
    </location>
</feature>
<evidence type="ECO:0000313" key="3">
    <source>
        <dbReference type="Proteomes" id="UP000789572"/>
    </source>
</evidence>
<dbReference type="AlphaFoldDB" id="A0A9N9DMU4"/>
<name>A0A9N9DMU4_9GLOM</name>